<dbReference type="AlphaFoldDB" id="A0A7S1WRR4"/>
<name>A0A7S1WRR4_ALECA</name>
<proteinExistence type="predicted"/>
<reference evidence="2" key="1">
    <citation type="submission" date="2021-01" db="EMBL/GenBank/DDBJ databases">
        <authorList>
            <person name="Corre E."/>
            <person name="Pelletier E."/>
            <person name="Niang G."/>
            <person name="Scheremetjew M."/>
            <person name="Finn R."/>
            <person name="Kale V."/>
            <person name="Holt S."/>
            <person name="Cochrane G."/>
            <person name="Meng A."/>
            <person name="Brown T."/>
            <person name="Cohen L."/>
        </authorList>
    </citation>
    <scope>NUCLEOTIDE SEQUENCE</scope>
    <source>
        <strain evidence="2">OF101</strain>
    </source>
</reference>
<evidence type="ECO:0000256" key="1">
    <source>
        <dbReference type="SAM" id="MobiDB-lite"/>
    </source>
</evidence>
<sequence>MSVPPVTLGNVDPGLAAIPRVNRPQPLVLVEVEQYPNPAPRKCIGFMLLISSLLVLRVQQDRYAEVVPYHGAKPDDRKFPWELQTLVSANSSFDATFLALPPPPGPIRSASTFLRSQTDPAVLITGAGSVASANGGEREASGGGEALDGLTALVTGRVSKLPAACSSSSGGPCYVGVQRDPPAPRLRGNSSCFRFLAGASSSSLRPLAERGGSQPGRFCLGSTRVRLRAAAAGTNGTVAVSWDIASSRPGVGHLGKALTCIAVLGFPGMHAGPVNAVGWASTVLFDEATSSVITIGFLSEHRLGDVLAPMGRPLLTVSAFDAATLRPRMRYRLPLSTAWLLRSPHVSDGFLLFIGSEQPFIGASFVIDLRSAQVFAQDPPPAPGLPGRRRQRLPSKLFVEPPAAGGGWADGTGPPSPRGPCADLVHGRKTSP</sequence>
<dbReference type="EMBL" id="HBGE01100822">
    <property type="protein sequence ID" value="CAD9183287.1"/>
    <property type="molecule type" value="Transcribed_RNA"/>
</dbReference>
<protein>
    <submittedName>
        <fullName evidence="2">Uncharacterized protein</fullName>
    </submittedName>
</protein>
<accession>A0A7S1WRR4</accession>
<gene>
    <name evidence="2" type="ORF">ACAT0790_LOCUS60059</name>
</gene>
<feature type="region of interest" description="Disordered" evidence="1">
    <location>
        <begin position="378"/>
        <end position="432"/>
    </location>
</feature>
<evidence type="ECO:0000313" key="2">
    <source>
        <dbReference type="EMBL" id="CAD9183287.1"/>
    </source>
</evidence>
<organism evidence="2">
    <name type="scientific">Alexandrium catenella</name>
    <name type="common">Red tide dinoflagellate</name>
    <name type="synonym">Gonyaulax catenella</name>
    <dbReference type="NCBI Taxonomy" id="2925"/>
    <lineage>
        <taxon>Eukaryota</taxon>
        <taxon>Sar</taxon>
        <taxon>Alveolata</taxon>
        <taxon>Dinophyceae</taxon>
        <taxon>Gonyaulacales</taxon>
        <taxon>Pyrocystaceae</taxon>
        <taxon>Alexandrium</taxon>
    </lineage>
</organism>